<dbReference type="SMART" id="SM01321">
    <property type="entry name" value="Y1_Tnp"/>
    <property type="match status" value="1"/>
</dbReference>
<dbReference type="EMBL" id="MNVC01000048">
    <property type="protein sequence ID" value="OIO18275.1"/>
    <property type="molecule type" value="Genomic_DNA"/>
</dbReference>
<dbReference type="GO" id="GO:0004803">
    <property type="term" value="F:transposase activity"/>
    <property type="evidence" value="ECO:0007669"/>
    <property type="project" value="InterPro"/>
</dbReference>
<dbReference type="PANTHER" id="PTHR36966">
    <property type="entry name" value="REP-ASSOCIATED TYROSINE TRANSPOSASE"/>
    <property type="match status" value="1"/>
</dbReference>
<sequence length="198" mass="23559">MNNVHRPFHIYDGHTYFVTGRCYKGVDYFYNVERKGLFQKKLGEIVKELDIGLFSWVILNNHYHILFKLNGMNGVTSDSLSQDELDRLAPVIPKDSHLVKFVTKLHSVISKLLNEMDNTPGRKIWYQYFDYCLRNEQDFWKHFNYIIKNPFKHGLVVSLHDAYFYQYSSNPIWLKRFGVEGLNESFVKYPVEEVFIDD</sequence>
<dbReference type="SUPFAM" id="SSF143422">
    <property type="entry name" value="Transposase IS200-like"/>
    <property type="match status" value="1"/>
</dbReference>
<protein>
    <recommendedName>
        <fullName evidence="1">Transposase IS200-like domain-containing protein</fullName>
    </recommendedName>
</protein>
<dbReference type="Gene3D" id="3.30.70.1290">
    <property type="entry name" value="Transposase IS200-like"/>
    <property type="match status" value="1"/>
</dbReference>
<evidence type="ECO:0000259" key="1">
    <source>
        <dbReference type="SMART" id="SM01321"/>
    </source>
</evidence>
<dbReference type="GO" id="GO:0006313">
    <property type="term" value="P:DNA transposition"/>
    <property type="evidence" value="ECO:0007669"/>
    <property type="project" value="InterPro"/>
</dbReference>
<feature type="domain" description="Transposase IS200-like" evidence="1">
    <location>
        <begin position="11"/>
        <end position="149"/>
    </location>
</feature>
<dbReference type="Proteomes" id="UP000181941">
    <property type="component" value="Unassembled WGS sequence"/>
</dbReference>
<gene>
    <name evidence="2" type="ORF">AUJ23_04130</name>
</gene>
<organism evidence="2 3">
    <name type="scientific">Candidatus Magasanikbacteria bacterium CG1_02_32_51</name>
    <dbReference type="NCBI Taxonomy" id="1805238"/>
    <lineage>
        <taxon>Bacteria</taxon>
        <taxon>Candidatus Magasanikiibacteriota</taxon>
    </lineage>
</organism>
<evidence type="ECO:0000313" key="2">
    <source>
        <dbReference type="EMBL" id="OIO18275.1"/>
    </source>
</evidence>
<reference evidence="2 3" key="1">
    <citation type="journal article" date="2016" name="Environ. Microbiol.">
        <title>Genomic resolution of a cold subsurface aquifer community provides metabolic insights for novel microbes adapted to high CO concentrations.</title>
        <authorList>
            <person name="Probst A.J."/>
            <person name="Castelle C.J."/>
            <person name="Singh A."/>
            <person name="Brown C.T."/>
            <person name="Anantharaman K."/>
            <person name="Sharon I."/>
            <person name="Hug L.A."/>
            <person name="Burstein D."/>
            <person name="Emerson J.B."/>
            <person name="Thomas B.C."/>
            <person name="Banfield J.F."/>
        </authorList>
    </citation>
    <scope>NUCLEOTIDE SEQUENCE [LARGE SCALE GENOMIC DNA]</scope>
    <source>
        <strain evidence="2">CG1_02_32_51</strain>
    </source>
</reference>
<accession>A0A1J4U4R1</accession>
<dbReference type="AlphaFoldDB" id="A0A1J4U4R1"/>
<name>A0A1J4U4R1_9BACT</name>
<dbReference type="InterPro" id="IPR002686">
    <property type="entry name" value="Transposase_17"/>
</dbReference>
<dbReference type="PANTHER" id="PTHR36966:SF1">
    <property type="entry name" value="REP-ASSOCIATED TYROSINE TRANSPOSASE"/>
    <property type="match status" value="1"/>
</dbReference>
<comment type="caution">
    <text evidence="2">The sequence shown here is derived from an EMBL/GenBank/DDBJ whole genome shotgun (WGS) entry which is preliminary data.</text>
</comment>
<dbReference type="InterPro" id="IPR052715">
    <property type="entry name" value="RAYT_transposase"/>
</dbReference>
<proteinExistence type="predicted"/>
<dbReference type="InterPro" id="IPR036515">
    <property type="entry name" value="Transposase_17_sf"/>
</dbReference>
<evidence type="ECO:0000313" key="3">
    <source>
        <dbReference type="Proteomes" id="UP000181941"/>
    </source>
</evidence>
<dbReference type="GO" id="GO:0043565">
    <property type="term" value="F:sequence-specific DNA binding"/>
    <property type="evidence" value="ECO:0007669"/>
    <property type="project" value="TreeGrafter"/>
</dbReference>
<dbReference type="STRING" id="1805238.AUJ23_04130"/>